<dbReference type="AlphaFoldDB" id="A0A316ATD2"/>
<feature type="domain" description="SusD-like N-terminal" evidence="7">
    <location>
        <begin position="24"/>
        <end position="228"/>
    </location>
</feature>
<feature type="domain" description="RagB/SusD" evidence="6">
    <location>
        <begin position="366"/>
        <end position="463"/>
    </location>
</feature>
<evidence type="ECO:0000256" key="4">
    <source>
        <dbReference type="ARBA" id="ARBA00023136"/>
    </source>
</evidence>
<dbReference type="GO" id="GO:0009279">
    <property type="term" value="C:cell outer membrane"/>
    <property type="evidence" value="ECO:0007669"/>
    <property type="project" value="UniProtKB-SubCell"/>
</dbReference>
<evidence type="ECO:0000313" key="8">
    <source>
        <dbReference type="EMBL" id="PWJ60616.1"/>
    </source>
</evidence>
<evidence type="ECO:0000256" key="1">
    <source>
        <dbReference type="ARBA" id="ARBA00004442"/>
    </source>
</evidence>
<accession>A0A316ATD2</accession>
<dbReference type="InterPro" id="IPR012944">
    <property type="entry name" value="SusD_RagB_dom"/>
</dbReference>
<evidence type="ECO:0000256" key="5">
    <source>
        <dbReference type="ARBA" id="ARBA00023237"/>
    </source>
</evidence>
<evidence type="ECO:0000256" key="2">
    <source>
        <dbReference type="ARBA" id="ARBA00006275"/>
    </source>
</evidence>
<proteinExistence type="inferred from homology"/>
<dbReference type="InterPro" id="IPR011990">
    <property type="entry name" value="TPR-like_helical_dom_sf"/>
</dbReference>
<organism evidence="8 9">
    <name type="scientific">Dyadobacter jejuensis</name>
    <dbReference type="NCBI Taxonomy" id="1082580"/>
    <lineage>
        <taxon>Bacteria</taxon>
        <taxon>Pseudomonadati</taxon>
        <taxon>Bacteroidota</taxon>
        <taxon>Cytophagia</taxon>
        <taxon>Cytophagales</taxon>
        <taxon>Spirosomataceae</taxon>
        <taxon>Dyadobacter</taxon>
    </lineage>
</organism>
<dbReference type="Pfam" id="PF14322">
    <property type="entry name" value="SusD-like_3"/>
    <property type="match status" value="1"/>
</dbReference>
<protein>
    <submittedName>
        <fullName evidence="8">SusD-like starch-binding protein associating with outer membrane</fullName>
    </submittedName>
</protein>
<dbReference type="Gene3D" id="1.25.40.390">
    <property type="match status" value="1"/>
</dbReference>
<gene>
    <name evidence="8" type="ORF">CLV98_101801</name>
</gene>
<keyword evidence="5" id="KW-0998">Cell outer membrane</keyword>
<sequence>MKLKRYRLYPIPVLTILFLWGCNDFLATEPDSTRASLDTPDQVSQLLATAYPQGSYVAFSEAMSDNAGDKGVGEDDRVNRGSYLFEVVNASVDKEDSPDMYWAMAYKAIAAANLALQICNNSEQPELFSIQKGEALVARAYAHFMLVSFYSKFYNPETASTDIGIPYVTEPEEVVNKQYDRKTVAYVYEMIEKDLLEGLPLIKDYAYSVPKYHFNIAAANAFASRFYLVKGEYAKVVQYANAVFPSGDIGSNLRPWNTEYFSLSPEALYNRYAKASENANLLLTETNSIYGRFVARYRYGLTNAKWNEISAINGLTGTNPAWAFPLYTQGDGNLLIPKLSEYFVKQSVNAEIGAVYVMVPLFTAEEVLFNRAEAYLYLNNTTAALADINMYMSKRLRSYSATTHNVSLTKVRSYYGLSNSTQNNLLGLLYAILDLRRVEFVQEGMRWFDMLRYGIPVEHTTRDGQVITVDADDPRRQLQLPQSVVQSGIAQNER</sequence>
<keyword evidence="3" id="KW-0732">Signal</keyword>
<keyword evidence="9" id="KW-1185">Reference proteome</keyword>
<comment type="subcellular location">
    <subcellularLocation>
        <location evidence="1">Cell outer membrane</location>
    </subcellularLocation>
</comment>
<evidence type="ECO:0000259" key="6">
    <source>
        <dbReference type="Pfam" id="PF07980"/>
    </source>
</evidence>
<evidence type="ECO:0000313" key="9">
    <source>
        <dbReference type="Proteomes" id="UP000245880"/>
    </source>
</evidence>
<comment type="similarity">
    <text evidence="2">Belongs to the SusD family.</text>
</comment>
<dbReference type="RefSeq" id="WP_229203191.1">
    <property type="nucleotide sequence ID" value="NZ_QGDT01000001.1"/>
</dbReference>
<evidence type="ECO:0000259" key="7">
    <source>
        <dbReference type="Pfam" id="PF14322"/>
    </source>
</evidence>
<keyword evidence="4" id="KW-0472">Membrane</keyword>
<dbReference type="Proteomes" id="UP000245880">
    <property type="component" value="Unassembled WGS sequence"/>
</dbReference>
<dbReference type="Pfam" id="PF07980">
    <property type="entry name" value="SusD_RagB"/>
    <property type="match status" value="1"/>
</dbReference>
<dbReference type="SUPFAM" id="SSF48452">
    <property type="entry name" value="TPR-like"/>
    <property type="match status" value="1"/>
</dbReference>
<name>A0A316ATD2_9BACT</name>
<dbReference type="InterPro" id="IPR033985">
    <property type="entry name" value="SusD-like_N"/>
</dbReference>
<reference evidence="8 9" key="1">
    <citation type="submission" date="2018-03" db="EMBL/GenBank/DDBJ databases">
        <title>Genomic Encyclopedia of Archaeal and Bacterial Type Strains, Phase II (KMG-II): from individual species to whole genera.</title>
        <authorList>
            <person name="Goeker M."/>
        </authorList>
    </citation>
    <scope>NUCLEOTIDE SEQUENCE [LARGE SCALE GENOMIC DNA]</scope>
    <source>
        <strain evidence="8 9">DSM 100346</strain>
    </source>
</reference>
<evidence type="ECO:0000256" key="3">
    <source>
        <dbReference type="ARBA" id="ARBA00022729"/>
    </source>
</evidence>
<dbReference type="EMBL" id="QGDT01000001">
    <property type="protein sequence ID" value="PWJ60616.1"/>
    <property type="molecule type" value="Genomic_DNA"/>
</dbReference>
<comment type="caution">
    <text evidence="8">The sequence shown here is derived from an EMBL/GenBank/DDBJ whole genome shotgun (WGS) entry which is preliminary data.</text>
</comment>